<keyword evidence="3 10" id="KW-0813">Transport</keyword>
<keyword evidence="5 10" id="KW-0812">Transmembrane</keyword>
<feature type="signal peptide" evidence="12">
    <location>
        <begin position="1"/>
        <end position="27"/>
    </location>
</feature>
<evidence type="ECO:0000256" key="1">
    <source>
        <dbReference type="ARBA" id="ARBA00004571"/>
    </source>
</evidence>
<comment type="similarity">
    <text evidence="2 10 11">Belongs to the TonB-dependent receptor family.</text>
</comment>
<dbReference type="PANTHER" id="PTHR32552:SF83">
    <property type="entry name" value="BLR3904 PROTEIN"/>
    <property type="match status" value="1"/>
</dbReference>
<dbReference type="InterPro" id="IPR036942">
    <property type="entry name" value="Beta-barrel_TonB_sf"/>
</dbReference>
<gene>
    <name evidence="15" type="ORF">DZC73_01510</name>
</gene>
<dbReference type="Proteomes" id="UP000267464">
    <property type="component" value="Unassembled WGS sequence"/>
</dbReference>
<evidence type="ECO:0000256" key="9">
    <source>
        <dbReference type="ARBA" id="ARBA00023237"/>
    </source>
</evidence>
<evidence type="ECO:0000256" key="10">
    <source>
        <dbReference type="PROSITE-ProRule" id="PRU01360"/>
    </source>
</evidence>
<proteinExistence type="inferred from homology"/>
<keyword evidence="16" id="KW-1185">Reference proteome</keyword>
<evidence type="ECO:0000259" key="13">
    <source>
        <dbReference type="Pfam" id="PF00593"/>
    </source>
</evidence>
<feature type="domain" description="TonB-dependent receptor-like beta-barrel" evidence="13">
    <location>
        <begin position="229"/>
        <end position="670"/>
    </location>
</feature>
<dbReference type="InterPro" id="IPR010105">
    <property type="entry name" value="TonB_sidphr_rcpt"/>
</dbReference>
<dbReference type="GO" id="GO:0015344">
    <property type="term" value="F:siderophore uptake transmembrane transporter activity"/>
    <property type="evidence" value="ECO:0007669"/>
    <property type="project" value="TreeGrafter"/>
</dbReference>
<sequence>MASSIARFSLSPVAMAAVLAFATAAQAQTTTLQPVTITGRGDPVIDVGGWGDVPLSKSPFQASVLSREQMRDLGVQRLADVTRVDPAVSDAYNTEGYWDYLTIRGFVLDNRYNYRRDGLPINAETSIPLANKDSVEIFKGTSGLQAGTAAPGGLANFVVKRPTNDALRTVSLEWRQAGTVRGAVDISQRFGESNAFGVRVNAALEHLDPRVNEAKGNAQLLSVAGDWRIAPDSLLEAEIETSHRSQPSVPGFSLLGGSVPAPVDPRINLNNQPWSLPVVFDGTTASVRFTQRLNADWRVVAHAATQRLTTDDRIAFPYGCGAEGNFDRYCSDGTFDLYDYRSENEKRTTDALQVALNGKLDTGGIAHTLSAGVLRSQFKARFQQQAFNYVGSGNVQGTAVTPADPSLTADSTNRDETSTELFVRDAIKLNPMTTVWLGLRHTHLSRSSVDTSGNSGPSYSQGINTPGIALSHEYAGGQVAYASWGQAVESLVTPGLPAYGTQAGQPLKALKSRQIEIGFKGRFDEGTWNLAWFDIDKPEATDTGTAYFVDGSRRHRGIEANAAWQHDRWIVQGGAQFLHARREGSQDATVNGQRPTNVPAATLKLQARHDLQAVRGLSLQGDFVAESDRTLLPTDGSLRIPGWARIDASLRYAQPTSAGLINWRVGIDNLLDRRAWRESPYQFGHVYLFPLAARTIRVGLELAL</sequence>
<keyword evidence="8 15" id="KW-0675">Receptor</keyword>
<dbReference type="AlphaFoldDB" id="A0A3N7HWR7"/>
<evidence type="ECO:0000256" key="7">
    <source>
        <dbReference type="ARBA" id="ARBA00023136"/>
    </source>
</evidence>
<dbReference type="Pfam" id="PF07715">
    <property type="entry name" value="Plug"/>
    <property type="match status" value="1"/>
</dbReference>
<keyword evidence="6 11" id="KW-0798">TonB box</keyword>
<dbReference type="PROSITE" id="PS52016">
    <property type="entry name" value="TONB_DEPENDENT_REC_3"/>
    <property type="match status" value="1"/>
</dbReference>
<feature type="domain" description="TonB-dependent receptor plug" evidence="14">
    <location>
        <begin position="55"/>
        <end position="153"/>
    </location>
</feature>
<dbReference type="Pfam" id="PF00593">
    <property type="entry name" value="TonB_dep_Rec_b-barrel"/>
    <property type="match status" value="1"/>
</dbReference>
<reference evidence="15 16" key="1">
    <citation type="submission" date="2018-08" db="EMBL/GenBank/DDBJ databases">
        <authorList>
            <person name="Khan S.A."/>
            <person name="Jeon C.O."/>
            <person name="Chun B.H."/>
            <person name="Jeong S.E."/>
        </authorList>
    </citation>
    <scope>NUCLEOTIDE SEQUENCE [LARGE SCALE GENOMIC DNA]</scope>
    <source>
        <strain evidence="15 16">S-16</strain>
    </source>
</reference>
<dbReference type="InterPro" id="IPR039426">
    <property type="entry name" value="TonB-dep_rcpt-like"/>
</dbReference>
<dbReference type="CDD" id="cd01347">
    <property type="entry name" value="ligand_gated_channel"/>
    <property type="match status" value="1"/>
</dbReference>
<evidence type="ECO:0000313" key="15">
    <source>
        <dbReference type="EMBL" id="RQP26777.1"/>
    </source>
</evidence>
<keyword evidence="4 10" id="KW-1134">Transmembrane beta strand</keyword>
<keyword evidence="12" id="KW-0732">Signal</keyword>
<dbReference type="GO" id="GO:0038023">
    <property type="term" value="F:signaling receptor activity"/>
    <property type="evidence" value="ECO:0007669"/>
    <property type="project" value="InterPro"/>
</dbReference>
<dbReference type="InterPro" id="IPR012910">
    <property type="entry name" value="Plug_dom"/>
</dbReference>
<dbReference type="PANTHER" id="PTHR32552">
    <property type="entry name" value="FERRICHROME IRON RECEPTOR-RELATED"/>
    <property type="match status" value="1"/>
</dbReference>
<organism evidence="15 16">
    <name type="scientific">Piscinibacter terrae</name>
    <dbReference type="NCBI Taxonomy" id="2496871"/>
    <lineage>
        <taxon>Bacteria</taxon>
        <taxon>Pseudomonadati</taxon>
        <taxon>Pseudomonadota</taxon>
        <taxon>Betaproteobacteria</taxon>
        <taxon>Burkholderiales</taxon>
        <taxon>Sphaerotilaceae</taxon>
        <taxon>Piscinibacter</taxon>
    </lineage>
</organism>
<evidence type="ECO:0000256" key="6">
    <source>
        <dbReference type="ARBA" id="ARBA00023077"/>
    </source>
</evidence>
<reference evidence="15 16" key="2">
    <citation type="submission" date="2018-12" db="EMBL/GenBank/DDBJ databases">
        <title>Rhizobacter gummiphilus sp. nov., a rubber-degrading bacterium isolated from the soil of a botanical garden in Japan.</title>
        <authorList>
            <person name="Shunsuke S.S."/>
        </authorList>
    </citation>
    <scope>NUCLEOTIDE SEQUENCE [LARGE SCALE GENOMIC DNA]</scope>
    <source>
        <strain evidence="15 16">S-16</strain>
    </source>
</reference>
<keyword evidence="7 10" id="KW-0472">Membrane</keyword>
<evidence type="ECO:0000256" key="4">
    <source>
        <dbReference type="ARBA" id="ARBA00022452"/>
    </source>
</evidence>
<evidence type="ECO:0000256" key="12">
    <source>
        <dbReference type="SAM" id="SignalP"/>
    </source>
</evidence>
<evidence type="ECO:0000256" key="3">
    <source>
        <dbReference type="ARBA" id="ARBA00022448"/>
    </source>
</evidence>
<feature type="chain" id="PRO_5018325041" evidence="12">
    <location>
        <begin position="28"/>
        <end position="704"/>
    </location>
</feature>
<evidence type="ECO:0000256" key="8">
    <source>
        <dbReference type="ARBA" id="ARBA00023170"/>
    </source>
</evidence>
<comment type="caution">
    <text evidence="15">The sequence shown here is derived from an EMBL/GenBank/DDBJ whole genome shotgun (WGS) entry which is preliminary data.</text>
</comment>
<evidence type="ECO:0000256" key="11">
    <source>
        <dbReference type="RuleBase" id="RU003357"/>
    </source>
</evidence>
<dbReference type="EMBL" id="QUSW01000001">
    <property type="protein sequence ID" value="RQP26777.1"/>
    <property type="molecule type" value="Genomic_DNA"/>
</dbReference>
<dbReference type="GO" id="GO:0015891">
    <property type="term" value="P:siderophore transport"/>
    <property type="evidence" value="ECO:0007669"/>
    <property type="project" value="InterPro"/>
</dbReference>
<evidence type="ECO:0000313" key="16">
    <source>
        <dbReference type="Proteomes" id="UP000267464"/>
    </source>
</evidence>
<dbReference type="InterPro" id="IPR037066">
    <property type="entry name" value="Plug_dom_sf"/>
</dbReference>
<dbReference type="InterPro" id="IPR000531">
    <property type="entry name" value="Beta-barrel_TonB"/>
</dbReference>
<dbReference type="Gene3D" id="2.40.170.20">
    <property type="entry name" value="TonB-dependent receptor, beta-barrel domain"/>
    <property type="match status" value="1"/>
</dbReference>
<evidence type="ECO:0000256" key="2">
    <source>
        <dbReference type="ARBA" id="ARBA00009810"/>
    </source>
</evidence>
<dbReference type="SUPFAM" id="SSF56935">
    <property type="entry name" value="Porins"/>
    <property type="match status" value="1"/>
</dbReference>
<dbReference type="OrthoDB" id="8732650at2"/>
<name>A0A3N7HWR7_9BURK</name>
<accession>A0A3N7HWR7</accession>
<evidence type="ECO:0000256" key="5">
    <source>
        <dbReference type="ARBA" id="ARBA00022692"/>
    </source>
</evidence>
<protein>
    <submittedName>
        <fullName evidence="15">TonB-dependent siderophore receptor</fullName>
    </submittedName>
</protein>
<dbReference type="GO" id="GO:0009279">
    <property type="term" value="C:cell outer membrane"/>
    <property type="evidence" value="ECO:0007669"/>
    <property type="project" value="UniProtKB-SubCell"/>
</dbReference>
<dbReference type="NCBIfam" id="TIGR01783">
    <property type="entry name" value="TonB-siderophor"/>
    <property type="match status" value="1"/>
</dbReference>
<comment type="subcellular location">
    <subcellularLocation>
        <location evidence="1 10">Cell outer membrane</location>
        <topology evidence="1 10">Multi-pass membrane protein</topology>
    </subcellularLocation>
</comment>
<evidence type="ECO:0000259" key="14">
    <source>
        <dbReference type="Pfam" id="PF07715"/>
    </source>
</evidence>
<dbReference type="Gene3D" id="2.170.130.10">
    <property type="entry name" value="TonB-dependent receptor, plug domain"/>
    <property type="match status" value="1"/>
</dbReference>
<keyword evidence="9 10" id="KW-0998">Cell outer membrane</keyword>